<evidence type="ECO:0000256" key="1">
    <source>
        <dbReference type="ARBA" id="ARBA00022598"/>
    </source>
</evidence>
<feature type="domain" description="AMP-dependent synthetase/ligase" evidence="5">
    <location>
        <begin position="51"/>
        <end position="467"/>
    </location>
</feature>
<dbReference type="SUPFAM" id="SSF56801">
    <property type="entry name" value="Acetyl-CoA synthetase-like"/>
    <property type="match status" value="1"/>
</dbReference>
<evidence type="ECO:0000256" key="4">
    <source>
        <dbReference type="SAM" id="MobiDB-lite"/>
    </source>
</evidence>
<reference evidence="7" key="1">
    <citation type="submission" date="2015-05" db="EMBL/GenBank/DDBJ databases">
        <authorList>
            <person name="Rodrigo-Torres Lidia"/>
            <person name="Arahal R.David."/>
        </authorList>
    </citation>
    <scope>NUCLEOTIDE SEQUENCE [LARGE SCALE GENOMIC DNA]</scope>
    <source>
        <strain evidence="7">CECT 7321</strain>
    </source>
</reference>
<dbReference type="PANTHER" id="PTHR43272">
    <property type="entry name" value="LONG-CHAIN-FATTY-ACID--COA LIGASE"/>
    <property type="match status" value="1"/>
</dbReference>
<proteinExistence type="predicted"/>
<dbReference type="PANTHER" id="PTHR43272:SF32">
    <property type="entry name" value="AMP-DEPENDENT SYNTHETASE_LIGASE DOMAIN-CONTAINING PROTEIN"/>
    <property type="match status" value="1"/>
</dbReference>
<dbReference type="GO" id="GO:0004467">
    <property type="term" value="F:long-chain fatty acid-CoA ligase activity"/>
    <property type="evidence" value="ECO:0007669"/>
    <property type="project" value="UniProtKB-EC"/>
</dbReference>
<dbReference type="Pfam" id="PF00501">
    <property type="entry name" value="AMP-binding"/>
    <property type="match status" value="1"/>
</dbReference>
<keyword evidence="1 6" id="KW-0436">Ligase</keyword>
<dbReference type="Gene3D" id="3.40.50.12780">
    <property type="entry name" value="N-terminal domain of ligase-like"/>
    <property type="match status" value="1"/>
</dbReference>
<dbReference type="RefSeq" id="WP_050673139.1">
    <property type="nucleotide sequence ID" value="NZ_CVRL01000014.1"/>
</dbReference>
<sequence length="638" mass="71078">MQTRALDRAQPTGADIGSPQVELNGVSYNATPGQRPILVDGCDTIPKLFSVRCQQMSDRTAHREKDMGIWKSYSWRDYWDHAEKIGLGLMSLGLQRGEVVSILSEDRKEWLYLDMGIQGAGGIASGVYTTDSAQQLAYLINDSGSRFLIVENDEQLDKFLEIEADVPELAHVIILDRDGLHDLQHEKCRFLDQLYDQGAAYRVANPDAFEIAVAQSRPDQTALLIYTSGTTGQPKGAMLSHENILATMESGARSLECLRSDEQLCFLPLCHILERNVSVYLPMAAGSTVNFAESPETVFENMQEVSPATFFAVPRVWEKVYSRVLVLAQEATALGRWAFSRAVAAGEARAGYLLSGRPVPKSIALRYWIWDHLVLRNLRRMLGLDRLRRGGTGAAPISPDLLRWYWSIGVPLIEGYGMTENAGLTSVNQVDAHKPGTVGQAVPGVTIRIADDGEIQLWGCNNFQGYWGKPDKTAETFTADGWLRTGDVGELDDDGFLRITGRIKDIIITAGGKNITPAEIESRLKFSHYIADAVVIGDQRKYLTCLIMIDQENVEKFAQDRKIPFSDFASLCAADPVVELIRAEVEAVNRDFARVEQIKDFRLINVLLTAEDDELTATMKLKRGLVEKKHKNLIDQMY</sequence>
<dbReference type="EC" id="6.2.1.3" evidence="6"/>
<dbReference type="PROSITE" id="PS00455">
    <property type="entry name" value="AMP_BINDING"/>
    <property type="match status" value="1"/>
</dbReference>
<organism evidence="6 7">
    <name type="scientific">Phaeobacter italicus</name>
    <dbReference type="NCBI Taxonomy" id="481446"/>
    <lineage>
        <taxon>Bacteria</taxon>
        <taxon>Pseudomonadati</taxon>
        <taxon>Pseudomonadota</taxon>
        <taxon>Alphaproteobacteria</taxon>
        <taxon>Rhodobacterales</taxon>
        <taxon>Roseobacteraceae</taxon>
        <taxon>Phaeobacter</taxon>
    </lineage>
</organism>
<evidence type="ECO:0000313" key="7">
    <source>
        <dbReference type="Proteomes" id="UP000043764"/>
    </source>
</evidence>
<dbReference type="InterPro" id="IPR020845">
    <property type="entry name" value="AMP-binding_CS"/>
</dbReference>
<accession>A0A0H5DH07</accession>
<dbReference type="EMBL" id="CVRL01000014">
    <property type="protein sequence ID" value="CRL10720.1"/>
    <property type="molecule type" value="Genomic_DNA"/>
</dbReference>
<keyword evidence="2" id="KW-0276">Fatty acid metabolism</keyword>
<dbReference type="STRING" id="481446.NIT7645_02323"/>
<dbReference type="Proteomes" id="UP000043764">
    <property type="component" value="Unassembled WGS sequence"/>
</dbReference>
<dbReference type="AlphaFoldDB" id="A0A0H5DH07"/>
<evidence type="ECO:0000259" key="5">
    <source>
        <dbReference type="Pfam" id="PF00501"/>
    </source>
</evidence>
<keyword evidence="3" id="KW-0443">Lipid metabolism</keyword>
<gene>
    <name evidence="6" type="ORF">NIT7321_01568</name>
</gene>
<evidence type="ECO:0000256" key="2">
    <source>
        <dbReference type="ARBA" id="ARBA00022832"/>
    </source>
</evidence>
<dbReference type="CDD" id="cd05907">
    <property type="entry name" value="VL_LC_FACS_like"/>
    <property type="match status" value="1"/>
</dbReference>
<protein>
    <submittedName>
        <fullName evidence="6">Long-chain-fatty-acid--CoA ligase FadD15</fullName>
        <ecNumber evidence="6">6.2.1.3</ecNumber>
    </submittedName>
</protein>
<dbReference type="InterPro" id="IPR000873">
    <property type="entry name" value="AMP-dep_synth/lig_dom"/>
</dbReference>
<evidence type="ECO:0000256" key="3">
    <source>
        <dbReference type="ARBA" id="ARBA00023098"/>
    </source>
</evidence>
<evidence type="ECO:0000313" key="6">
    <source>
        <dbReference type="EMBL" id="CRL10720.1"/>
    </source>
</evidence>
<name>A0A0H5DH07_9RHOB</name>
<dbReference type="InterPro" id="IPR042099">
    <property type="entry name" value="ANL_N_sf"/>
</dbReference>
<dbReference type="Pfam" id="PF23562">
    <property type="entry name" value="AMP-binding_C_3"/>
    <property type="match status" value="1"/>
</dbReference>
<dbReference type="GO" id="GO:0016020">
    <property type="term" value="C:membrane"/>
    <property type="evidence" value="ECO:0007669"/>
    <property type="project" value="TreeGrafter"/>
</dbReference>
<keyword evidence="7" id="KW-1185">Reference proteome</keyword>
<feature type="region of interest" description="Disordered" evidence="4">
    <location>
        <begin position="1"/>
        <end position="20"/>
    </location>
</feature>